<accession>A0ABP9N5E3</accession>
<proteinExistence type="predicted"/>
<comment type="caution">
    <text evidence="1">The sequence shown here is derived from an EMBL/GenBank/DDBJ whole genome shotgun (WGS) entry which is preliminary data.</text>
</comment>
<dbReference type="Proteomes" id="UP001500171">
    <property type="component" value="Unassembled WGS sequence"/>
</dbReference>
<name>A0ABP9N5E3_9GAMM</name>
<sequence length="178" mass="20313">MKMIDKLALQSGVNTLLLFRDGLFLKSYNESTYILTELLGQNLKIKCYKVKYLNDQLVIECAFPYSKLTHRLPMAVETAFGARLSDTFNLVGYEKWYERCCHSSNAVERVAKAEVRPLQTVSPSAASLMQNTVNTTSVLLPLSRQQLAYLQTWQKGLYPHEVDLGFIESLKQQIRLLS</sequence>
<dbReference type="EMBL" id="BAABHY010000001">
    <property type="protein sequence ID" value="GAA5106705.1"/>
    <property type="molecule type" value="Genomic_DNA"/>
</dbReference>
<dbReference type="RefSeq" id="WP_345488830.1">
    <property type="nucleotide sequence ID" value="NZ_BAABHY010000001.1"/>
</dbReference>
<reference evidence="2" key="1">
    <citation type="journal article" date="2019" name="Int. J. Syst. Evol. Microbiol.">
        <title>The Global Catalogue of Microorganisms (GCM) 10K type strain sequencing project: providing services to taxonomists for standard genome sequencing and annotation.</title>
        <authorList>
            <consortium name="The Broad Institute Genomics Platform"/>
            <consortium name="The Broad Institute Genome Sequencing Center for Infectious Disease"/>
            <person name="Wu L."/>
            <person name="Ma J."/>
        </authorList>
    </citation>
    <scope>NUCLEOTIDE SEQUENCE [LARGE SCALE GENOMIC DNA]</scope>
    <source>
        <strain evidence="2">JCM 18050</strain>
    </source>
</reference>
<keyword evidence="2" id="KW-1185">Reference proteome</keyword>
<evidence type="ECO:0000313" key="2">
    <source>
        <dbReference type="Proteomes" id="UP001500171"/>
    </source>
</evidence>
<gene>
    <name evidence="1" type="ORF">GCM10023211_06840</name>
</gene>
<organism evidence="1 2">
    <name type="scientific">Orbus sasakiae</name>
    <dbReference type="NCBI Taxonomy" id="1078475"/>
    <lineage>
        <taxon>Bacteria</taxon>
        <taxon>Pseudomonadati</taxon>
        <taxon>Pseudomonadota</taxon>
        <taxon>Gammaproteobacteria</taxon>
        <taxon>Orbales</taxon>
        <taxon>Orbaceae</taxon>
        <taxon>Orbus</taxon>
    </lineage>
</organism>
<evidence type="ECO:0000313" key="1">
    <source>
        <dbReference type="EMBL" id="GAA5106705.1"/>
    </source>
</evidence>
<protein>
    <submittedName>
        <fullName evidence="1">Uncharacterized protein</fullName>
    </submittedName>
</protein>